<keyword evidence="1" id="KW-0812">Transmembrane</keyword>
<organism evidence="2 3">
    <name type="scientific">Umezawaea tangerina</name>
    <dbReference type="NCBI Taxonomy" id="84725"/>
    <lineage>
        <taxon>Bacteria</taxon>
        <taxon>Bacillati</taxon>
        <taxon>Actinomycetota</taxon>
        <taxon>Actinomycetes</taxon>
        <taxon>Pseudonocardiales</taxon>
        <taxon>Pseudonocardiaceae</taxon>
        <taxon>Umezawaea</taxon>
    </lineage>
</organism>
<protein>
    <submittedName>
        <fullName evidence="2">Uncharacterized protein</fullName>
    </submittedName>
</protein>
<evidence type="ECO:0000313" key="2">
    <source>
        <dbReference type="EMBL" id="PRY44660.1"/>
    </source>
</evidence>
<dbReference type="Proteomes" id="UP000239494">
    <property type="component" value="Unassembled WGS sequence"/>
</dbReference>
<feature type="transmembrane region" description="Helical" evidence="1">
    <location>
        <begin position="88"/>
        <end position="113"/>
    </location>
</feature>
<feature type="transmembrane region" description="Helical" evidence="1">
    <location>
        <begin position="119"/>
        <end position="140"/>
    </location>
</feature>
<dbReference type="Pfam" id="PF19545">
    <property type="entry name" value="DUF6069"/>
    <property type="match status" value="1"/>
</dbReference>
<keyword evidence="1" id="KW-1133">Transmembrane helix</keyword>
<accession>A0A2T0TG63</accession>
<proteinExistence type="predicted"/>
<sequence length="147" mass="15124">MTDTSDLPSHARQPAIASGRAAVGVALAAIASVALNTVIAVLANAALPAEGVRKGLTLKEYAPLTVVGILLGTLAWYLVRRSARDPRAVLRVLVPAAVLVSLVPDFGILAAGVHLLNSLALVTMHLVVAAITVPVLVKVLPLPHSRS</sequence>
<gene>
    <name evidence="2" type="ORF">CLV43_102225</name>
</gene>
<reference evidence="2 3" key="1">
    <citation type="submission" date="2018-03" db="EMBL/GenBank/DDBJ databases">
        <title>Genomic Encyclopedia of Archaeal and Bacterial Type Strains, Phase II (KMG-II): from individual species to whole genera.</title>
        <authorList>
            <person name="Goeker M."/>
        </authorList>
    </citation>
    <scope>NUCLEOTIDE SEQUENCE [LARGE SCALE GENOMIC DNA]</scope>
    <source>
        <strain evidence="2 3">DSM 44720</strain>
    </source>
</reference>
<dbReference type="EMBL" id="PVTF01000002">
    <property type="protein sequence ID" value="PRY44660.1"/>
    <property type="molecule type" value="Genomic_DNA"/>
</dbReference>
<dbReference type="RefSeq" id="WP_146174674.1">
    <property type="nucleotide sequence ID" value="NZ_PVTF01000002.1"/>
</dbReference>
<dbReference type="OrthoDB" id="3296966at2"/>
<evidence type="ECO:0000256" key="1">
    <source>
        <dbReference type="SAM" id="Phobius"/>
    </source>
</evidence>
<comment type="caution">
    <text evidence="2">The sequence shown here is derived from an EMBL/GenBank/DDBJ whole genome shotgun (WGS) entry which is preliminary data.</text>
</comment>
<dbReference type="InterPro" id="IPR045713">
    <property type="entry name" value="DUF6069"/>
</dbReference>
<dbReference type="AlphaFoldDB" id="A0A2T0TG63"/>
<keyword evidence="1" id="KW-0472">Membrane</keyword>
<feature type="transmembrane region" description="Helical" evidence="1">
    <location>
        <begin position="61"/>
        <end position="79"/>
    </location>
</feature>
<keyword evidence="3" id="KW-1185">Reference proteome</keyword>
<name>A0A2T0TG63_9PSEU</name>
<feature type="transmembrane region" description="Helical" evidence="1">
    <location>
        <begin position="21"/>
        <end position="41"/>
    </location>
</feature>
<evidence type="ECO:0000313" key="3">
    <source>
        <dbReference type="Proteomes" id="UP000239494"/>
    </source>
</evidence>